<evidence type="ECO:0000259" key="4">
    <source>
        <dbReference type="Pfam" id="PF01471"/>
    </source>
</evidence>
<keyword evidence="1" id="KW-0813">Transport</keyword>
<dbReference type="PANTHER" id="PTHR30097:SF4">
    <property type="entry name" value="SLR6042 PROTEIN"/>
    <property type="match status" value="1"/>
</dbReference>
<protein>
    <recommendedName>
        <fullName evidence="4">Peptidoglycan binding-like domain-containing protein</fullName>
    </recommendedName>
</protein>
<dbReference type="InterPro" id="IPR002477">
    <property type="entry name" value="Peptidoglycan-bd-like"/>
</dbReference>
<sequence length="354" mass="36145">MSARRRTRIALALVAVAALGGTATGLAVASGTDGRDDAAPETVTTGSHTVTRQDLVDAVTVPGVLDFGEPQPTSSGIGGVLTGLPAIGTVVDRGGSLFRVDDTPVVLLLGTLPAWRAFDVSMSEGPDVTQLEDNLRALGFFGGEPDSRFDRRTREAVRDWQESLGLPRTGQVELGRVVFVPSPRRVGAVTAALGDQVGPGADVLTLTSPGRVVTVELPVADQRVAQQGARVTVRLPGGTDVPGAIASVGSPTEVTSGSDTTHVILVGLTLDDPGAAGDLQRISVTVVFQRGVHEGVLAVPVTALLALPGGGFGVEKRTAAGIVPVPVETGSFVQGFVEITAGDLHEGDDVVVPA</sequence>
<evidence type="ECO:0000256" key="1">
    <source>
        <dbReference type="ARBA" id="ARBA00022448"/>
    </source>
</evidence>
<feature type="signal peptide" evidence="3">
    <location>
        <begin position="1"/>
        <end position="29"/>
    </location>
</feature>
<feature type="chain" id="PRO_5001959266" description="Peptidoglycan binding-like domain-containing protein" evidence="3">
    <location>
        <begin position="30"/>
        <end position="354"/>
    </location>
</feature>
<dbReference type="STRING" id="1408250.Q760_05340"/>
<dbReference type="RefSeq" id="WP_052104416.1">
    <property type="nucleotide sequence ID" value="NZ_AXNT01000151.1"/>
</dbReference>
<evidence type="ECO:0000313" key="5">
    <source>
        <dbReference type="EMBL" id="KGM00908.1"/>
    </source>
</evidence>
<comment type="caution">
    <text evidence="5">The sequence shown here is derived from an EMBL/GenBank/DDBJ whole genome shotgun (WGS) entry which is preliminary data.</text>
</comment>
<gene>
    <name evidence="5" type="ORF">Q760_05340</name>
</gene>
<reference evidence="5 6" key="1">
    <citation type="submission" date="2013-10" db="EMBL/GenBank/DDBJ databases">
        <authorList>
            <person name="Wang G."/>
            <person name="Zhuang W."/>
        </authorList>
    </citation>
    <scope>NUCLEOTIDE SEQUENCE [LARGE SCALE GENOMIC DNA]</scope>
    <source>
        <strain evidence="5 6">DSM 20118</strain>
    </source>
</reference>
<keyword evidence="6" id="KW-1185">Reference proteome</keyword>
<feature type="domain" description="Peptidoglycan binding-like" evidence="4">
    <location>
        <begin position="125"/>
        <end position="172"/>
    </location>
</feature>
<dbReference type="InterPro" id="IPR051909">
    <property type="entry name" value="MFP_Cation_Efflux"/>
</dbReference>
<evidence type="ECO:0000256" key="3">
    <source>
        <dbReference type="SAM" id="SignalP"/>
    </source>
</evidence>
<dbReference type="AlphaFoldDB" id="A0A0A0B411"/>
<dbReference type="PANTHER" id="PTHR30097">
    <property type="entry name" value="CATION EFFLUX SYSTEM PROTEIN CUSB"/>
    <property type="match status" value="1"/>
</dbReference>
<dbReference type="GO" id="GO:0060003">
    <property type="term" value="P:copper ion export"/>
    <property type="evidence" value="ECO:0007669"/>
    <property type="project" value="TreeGrafter"/>
</dbReference>
<organism evidence="5 6">
    <name type="scientific">Cellulomonas cellasea DSM 20118</name>
    <dbReference type="NCBI Taxonomy" id="1408250"/>
    <lineage>
        <taxon>Bacteria</taxon>
        <taxon>Bacillati</taxon>
        <taxon>Actinomycetota</taxon>
        <taxon>Actinomycetes</taxon>
        <taxon>Micrococcales</taxon>
        <taxon>Cellulomonadaceae</taxon>
        <taxon>Cellulomonas</taxon>
    </lineage>
</organism>
<accession>A0A0A0B411</accession>
<dbReference type="SUPFAM" id="SSF47090">
    <property type="entry name" value="PGBD-like"/>
    <property type="match status" value="1"/>
</dbReference>
<keyword evidence="3" id="KW-0732">Signal</keyword>
<dbReference type="InterPro" id="IPR036365">
    <property type="entry name" value="PGBD-like_sf"/>
</dbReference>
<dbReference type="GO" id="GO:0030313">
    <property type="term" value="C:cell envelope"/>
    <property type="evidence" value="ECO:0007669"/>
    <property type="project" value="TreeGrafter"/>
</dbReference>
<dbReference type="Gene3D" id="1.10.101.10">
    <property type="entry name" value="PGBD-like superfamily/PGBD"/>
    <property type="match status" value="1"/>
</dbReference>
<dbReference type="InterPro" id="IPR036366">
    <property type="entry name" value="PGBDSf"/>
</dbReference>
<dbReference type="GO" id="GO:0015679">
    <property type="term" value="P:plasma membrane copper ion transport"/>
    <property type="evidence" value="ECO:0007669"/>
    <property type="project" value="TreeGrafter"/>
</dbReference>
<proteinExistence type="predicted"/>
<feature type="region of interest" description="Disordered" evidence="2">
    <location>
        <begin position="29"/>
        <end position="49"/>
    </location>
</feature>
<dbReference type="Gene3D" id="2.40.420.20">
    <property type="match status" value="1"/>
</dbReference>
<evidence type="ECO:0000313" key="6">
    <source>
        <dbReference type="Proteomes" id="UP000029833"/>
    </source>
</evidence>
<dbReference type="OrthoDB" id="3268648at2"/>
<dbReference type="Proteomes" id="UP000029833">
    <property type="component" value="Unassembled WGS sequence"/>
</dbReference>
<evidence type="ECO:0000256" key="2">
    <source>
        <dbReference type="SAM" id="MobiDB-lite"/>
    </source>
</evidence>
<name>A0A0A0B411_9CELL</name>
<dbReference type="EMBL" id="AXNT01000151">
    <property type="protein sequence ID" value="KGM00908.1"/>
    <property type="molecule type" value="Genomic_DNA"/>
</dbReference>
<dbReference type="Pfam" id="PF01471">
    <property type="entry name" value="PG_binding_1"/>
    <property type="match status" value="1"/>
</dbReference>